<name>A7I8I4_METB6</name>
<evidence type="ECO:0000259" key="3">
    <source>
        <dbReference type="PROSITE" id="PS50109"/>
    </source>
</evidence>
<proteinExistence type="predicted"/>
<feature type="domain" description="PAS" evidence="4">
    <location>
        <begin position="643"/>
        <end position="696"/>
    </location>
</feature>
<dbReference type="InterPro" id="IPR000014">
    <property type="entry name" value="PAS"/>
</dbReference>
<dbReference type="InterPro" id="IPR013656">
    <property type="entry name" value="PAS_4"/>
</dbReference>
<dbReference type="SMART" id="SM00086">
    <property type="entry name" value="PAC"/>
    <property type="match status" value="3"/>
</dbReference>
<feature type="transmembrane region" description="Helical" evidence="2">
    <location>
        <begin position="248"/>
        <end position="270"/>
    </location>
</feature>
<keyword evidence="2" id="KW-1133">Transmembrane helix</keyword>
<dbReference type="InterPro" id="IPR013655">
    <property type="entry name" value="PAS_fold_3"/>
</dbReference>
<keyword evidence="6" id="KW-0808">Transferase</keyword>
<dbReference type="EMBL" id="CP000780">
    <property type="protein sequence ID" value="ABS56045.1"/>
    <property type="molecule type" value="Genomic_DNA"/>
</dbReference>
<dbReference type="PROSITE" id="PS50113">
    <property type="entry name" value="PAC"/>
    <property type="match status" value="3"/>
</dbReference>
<accession>A7I8I4</accession>
<evidence type="ECO:0000256" key="1">
    <source>
        <dbReference type="SAM" id="Coils"/>
    </source>
</evidence>
<feature type="transmembrane region" description="Helical" evidence="2">
    <location>
        <begin position="92"/>
        <end position="118"/>
    </location>
</feature>
<dbReference type="PROSITE" id="PS50112">
    <property type="entry name" value="PAS"/>
    <property type="match status" value="1"/>
</dbReference>
<dbReference type="Gene3D" id="3.30.450.20">
    <property type="entry name" value="PAS domain"/>
    <property type="match status" value="4"/>
</dbReference>
<reference evidence="7" key="1">
    <citation type="journal article" date="2015" name="Microbiology">
        <title>Genome of Methanoregula boonei 6A8 reveals adaptations to oligotrophic peatland environments.</title>
        <authorList>
            <person name="Braeuer S."/>
            <person name="Cadillo-Quiroz H."/>
            <person name="Kyrpides N."/>
            <person name="Woyke T."/>
            <person name="Goodwin L."/>
            <person name="Detter C."/>
            <person name="Podell S."/>
            <person name="Yavitt J.B."/>
            <person name="Zinder S.H."/>
        </authorList>
    </citation>
    <scope>NUCLEOTIDE SEQUENCE [LARGE SCALE GENOMIC DNA]</scope>
    <source>
        <strain evidence="7">DSM 21154 / JCM 14090 / 6A8</strain>
    </source>
</reference>
<dbReference type="InterPro" id="IPR003594">
    <property type="entry name" value="HATPase_dom"/>
</dbReference>
<keyword evidence="1" id="KW-0175">Coiled coil</keyword>
<dbReference type="PROSITE" id="PS50109">
    <property type="entry name" value="HIS_KIN"/>
    <property type="match status" value="1"/>
</dbReference>
<dbReference type="InterPro" id="IPR035965">
    <property type="entry name" value="PAS-like_dom_sf"/>
</dbReference>
<dbReference type="PRINTS" id="PR00344">
    <property type="entry name" value="BCTRLSENSOR"/>
</dbReference>
<gene>
    <name evidence="6" type="ordered locus">Mboo_1527</name>
</gene>
<dbReference type="OrthoDB" id="3369at2157"/>
<evidence type="ECO:0000259" key="4">
    <source>
        <dbReference type="PROSITE" id="PS50112"/>
    </source>
</evidence>
<feature type="domain" description="Histidine kinase" evidence="3">
    <location>
        <begin position="1031"/>
        <end position="1225"/>
    </location>
</feature>
<dbReference type="SUPFAM" id="SSF55874">
    <property type="entry name" value="ATPase domain of HSP90 chaperone/DNA topoisomerase II/histidine kinase"/>
    <property type="match status" value="1"/>
</dbReference>
<dbReference type="Pfam" id="PF08447">
    <property type="entry name" value="PAS_3"/>
    <property type="match status" value="1"/>
</dbReference>
<dbReference type="eggNOG" id="arCOG02352">
    <property type="taxonomic scope" value="Archaea"/>
</dbReference>
<dbReference type="SMART" id="SM00387">
    <property type="entry name" value="HATPase_c"/>
    <property type="match status" value="1"/>
</dbReference>
<dbReference type="Pfam" id="PF07568">
    <property type="entry name" value="HisKA_2"/>
    <property type="match status" value="1"/>
</dbReference>
<dbReference type="InterPro" id="IPR011495">
    <property type="entry name" value="Sig_transdc_His_kin_sub2_dim/P"/>
</dbReference>
<dbReference type="InterPro" id="IPR036890">
    <property type="entry name" value="HATPase_C_sf"/>
</dbReference>
<sequence length="1227" mass="135038">MMTVPAPLTTADGIPGMKDADFLRKTTCAFAILAIAICIAGILGNISGSLILSSVCRGCKTLALSAALIWIFFGALLLLLSARQAGRTVRILVQAILVFIFGLECIEIAFSLNGAQFIVESWSVQAGSELFGSLSTPISPIASGLIAIAAAGLFFCTDPSLLSPSRLRAREITVISGGILTLMGFALALSYLFGTPLILAKAIIPIAAASALAAFFIGLGLIAAAGPFTVPVCYFMGNSIRARLLRTFVSLSVAITLCETILFYVISAWLGISNEIMISASLVLFIVVTSVIVGRVSEMIGQTLDKKEQELADKNAYLGELNDNLVSAEEKLRQTIETLIKNERDLHESEQFLRETEKIAKIGGWKANPKTDYLQVSEGVYDIFGIPGHHRPGFSEGLNCFSREDQILIRESIETCLATGKPFTHEIRITTGTNEEVWTEIRGLALVREGHLSSVIGTIQDISRRRKVEEMLKRESGKLDILAESARLLLGSEKPGHVVQRIGERVMQFLSCQVFFNYLIDETGQRMELNAYAGIAQEDAEQIRYLNLGDAVCGRVARDSKRMVIYDILSTDDEKTRLVRSLGISGYACHPLIFQGRTLGTISFGTADRACFSEDELDLMQSVTALVATAMAQKQIADTLKSTSQYLESLINYANAPIIVWDPDYRILRFNHAFEFLTGFSADEIIGKPLDILFPEKSRRDSMELIRRTSGGERWESVEIPVMHVSGSVKMVLWNSANVYDPDGAAIVSTIAQGQDITERKNAEETARQTASLLRAALDSTGDGILVVDNARTITGYNKKFCAIWGIPEPVLDDCAREAIALVSMARQVVDAKEFTGHLNDLYNHPGRESYDTVKLKDGRIFERYSLPQKIGDTIVGRVWSYRDITERRQAEIALQESLEKFRVIATSTPDHILVQDKNLRYTQVINPQPGLTGQDMIGKTDYEILSREEADTLTTIKKQVLETGSAVSSEMHLTNARGEKNYFSGAYVPTRNEAGEVDGLIGYFRNVTEKKQANEKILAALAEKEVLIREIHHRVKNNLQIVTGLLDMTRTRAQDPETTGILTDMMLKIKTMARIHTRLYESNQSGQVSMDGQIRDMVTDLSGIYLPSSPGIRCEVDAEEFSLPVDLAIPCALVINEILSNSFKHAFRERTHGTIRVLAHRTGEQVHISIRDDGTGIPEQVDPERTASLGLKLIRNLVNQLQGTLTIGSPEEGTEVTIDFPAKTGG</sequence>
<dbReference type="SMART" id="SM00065">
    <property type="entry name" value="GAF"/>
    <property type="match status" value="1"/>
</dbReference>
<keyword evidence="2" id="KW-0472">Membrane</keyword>
<dbReference type="InterPro" id="IPR000700">
    <property type="entry name" value="PAS-assoc_C"/>
</dbReference>
<keyword evidence="7" id="KW-1185">Reference proteome</keyword>
<feature type="transmembrane region" description="Helical" evidence="2">
    <location>
        <begin position="138"/>
        <end position="162"/>
    </location>
</feature>
<dbReference type="InterPro" id="IPR029016">
    <property type="entry name" value="GAF-like_dom_sf"/>
</dbReference>
<organism evidence="6 7">
    <name type="scientific">Methanoregula boonei (strain DSM 21154 / JCM 14090 / 6A8)</name>
    <dbReference type="NCBI Taxonomy" id="456442"/>
    <lineage>
        <taxon>Archaea</taxon>
        <taxon>Methanobacteriati</taxon>
        <taxon>Methanobacteriota</taxon>
        <taxon>Stenosarchaea group</taxon>
        <taxon>Methanomicrobia</taxon>
        <taxon>Methanomicrobiales</taxon>
        <taxon>Methanoregulaceae</taxon>
        <taxon>Methanoregula</taxon>
    </lineage>
</organism>
<feature type="transmembrane region" description="Helical" evidence="2">
    <location>
        <begin position="206"/>
        <end position="236"/>
    </location>
</feature>
<protein>
    <submittedName>
        <fullName evidence="6">Signal transduction histidine kinase</fullName>
    </submittedName>
</protein>
<dbReference type="RefSeq" id="WP_012107085.1">
    <property type="nucleotide sequence ID" value="NC_009712.1"/>
</dbReference>
<dbReference type="STRING" id="456442.Mboo_1527"/>
<keyword evidence="6" id="KW-0418">Kinase</keyword>
<feature type="coiled-coil region" evidence="1">
    <location>
        <begin position="304"/>
        <end position="338"/>
    </location>
</feature>
<dbReference type="InterPro" id="IPR001610">
    <property type="entry name" value="PAC"/>
</dbReference>
<dbReference type="Gene3D" id="3.30.565.10">
    <property type="entry name" value="Histidine kinase-like ATPase, C-terminal domain"/>
    <property type="match status" value="1"/>
</dbReference>
<evidence type="ECO:0000313" key="7">
    <source>
        <dbReference type="Proteomes" id="UP000002408"/>
    </source>
</evidence>
<dbReference type="InterPro" id="IPR003018">
    <property type="entry name" value="GAF"/>
</dbReference>
<dbReference type="eggNOG" id="arCOG02349">
    <property type="taxonomic scope" value="Archaea"/>
</dbReference>
<dbReference type="Pfam" id="PF08448">
    <property type="entry name" value="PAS_4"/>
    <property type="match status" value="2"/>
</dbReference>
<dbReference type="HOGENOM" id="CLU_268021_0_0_2"/>
<dbReference type="CDD" id="cd00130">
    <property type="entry name" value="PAS"/>
    <property type="match status" value="3"/>
</dbReference>
<dbReference type="Gene3D" id="3.30.450.40">
    <property type="match status" value="1"/>
</dbReference>
<evidence type="ECO:0000256" key="2">
    <source>
        <dbReference type="SAM" id="Phobius"/>
    </source>
</evidence>
<dbReference type="SUPFAM" id="SSF55781">
    <property type="entry name" value="GAF domain-like"/>
    <property type="match status" value="1"/>
</dbReference>
<dbReference type="SUPFAM" id="SSF55785">
    <property type="entry name" value="PYP-like sensor domain (PAS domain)"/>
    <property type="match status" value="4"/>
</dbReference>
<evidence type="ECO:0000259" key="5">
    <source>
        <dbReference type="PROSITE" id="PS50113"/>
    </source>
</evidence>
<feature type="domain" description="PAC" evidence="5">
    <location>
        <begin position="716"/>
        <end position="769"/>
    </location>
</feature>
<feature type="domain" description="PAC" evidence="5">
    <location>
        <begin position="423"/>
        <end position="474"/>
    </location>
</feature>
<dbReference type="InterPro" id="IPR004358">
    <property type="entry name" value="Sig_transdc_His_kin-like_C"/>
</dbReference>
<evidence type="ECO:0000313" key="6">
    <source>
        <dbReference type="EMBL" id="ABS56045.1"/>
    </source>
</evidence>
<dbReference type="KEGG" id="mbn:Mboo_1527"/>
<dbReference type="AlphaFoldDB" id="A7I8I4"/>
<dbReference type="InterPro" id="IPR005467">
    <property type="entry name" value="His_kinase_dom"/>
</dbReference>
<dbReference type="NCBIfam" id="TIGR00229">
    <property type="entry name" value="sensory_box"/>
    <property type="match status" value="3"/>
</dbReference>
<feature type="transmembrane region" description="Helical" evidence="2">
    <location>
        <begin position="62"/>
        <end position="80"/>
    </location>
</feature>
<dbReference type="Proteomes" id="UP000002408">
    <property type="component" value="Chromosome"/>
</dbReference>
<dbReference type="PANTHER" id="PTHR43065">
    <property type="entry name" value="SENSOR HISTIDINE KINASE"/>
    <property type="match status" value="1"/>
</dbReference>
<dbReference type="Pfam" id="PF02518">
    <property type="entry name" value="HATPase_c"/>
    <property type="match status" value="1"/>
</dbReference>
<dbReference type="Pfam" id="PF13188">
    <property type="entry name" value="PAS_8"/>
    <property type="match status" value="1"/>
</dbReference>
<feature type="domain" description="PAC" evidence="5">
    <location>
        <begin position="968"/>
        <end position="1020"/>
    </location>
</feature>
<dbReference type="GeneID" id="5411930"/>
<dbReference type="GO" id="GO:0016301">
    <property type="term" value="F:kinase activity"/>
    <property type="evidence" value="ECO:0007669"/>
    <property type="project" value="UniProtKB-KW"/>
</dbReference>
<feature type="transmembrane region" description="Helical" evidence="2">
    <location>
        <begin position="27"/>
        <end position="50"/>
    </location>
</feature>
<keyword evidence="2" id="KW-0812">Transmembrane</keyword>
<dbReference type="PANTHER" id="PTHR43065:SF23">
    <property type="entry name" value="SENSOR HISTIDINE KINASE PDTAS"/>
    <property type="match status" value="1"/>
</dbReference>
<dbReference type="SMART" id="SM00091">
    <property type="entry name" value="PAS"/>
    <property type="match status" value="3"/>
</dbReference>
<dbReference type="Pfam" id="PF13185">
    <property type="entry name" value="GAF_2"/>
    <property type="match status" value="1"/>
</dbReference>
<feature type="transmembrane region" description="Helical" evidence="2">
    <location>
        <begin position="174"/>
        <end position="194"/>
    </location>
</feature>